<sequence>MVRHLTPSSRNPYQTQRQVSISAVNQPCLPPAPASKYPILHIPSTAISVPLIRGILAHKPSSSIQAC</sequence>
<name>A0A6A6ZTT8_9PLEO</name>
<accession>A0A6A6ZTT8</accession>
<proteinExistence type="predicted"/>
<keyword evidence="2" id="KW-1185">Reference proteome</keyword>
<dbReference type="Proteomes" id="UP000799424">
    <property type="component" value="Unassembled WGS sequence"/>
</dbReference>
<dbReference type="AlphaFoldDB" id="A0A6A6ZTT8"/>
<evidence type="ECO:0000313" key="2">
    <source>
        <dbReference type="Proteomes" id="UP000799424"/>
    </source>
</evidence>
<evidence type="ECO:0000313" key="1">
    <source>
        <dbReference type="EMBL" id="KAF2823747.1"/>
    </source>
</evidence>
<organism evidence="1 2">
    <name type="scientific">Ophiobolus disseminans</name>
    <dbReference type="NCBI Taxonomy" id="1469910"/>
    <lineage>
        <taxon>Eukaryota</taxon>
        <taxon>Fungi</taxon>
        <taxon>Dikarya</taxon>
        <taxon>Ascomycota</taxon>
        <taxon>Pezizomycotina</taxon>
        <taxon>Dothideomycetes</taxon>
        <taxon>Pleosporomycetidae</taxon>
        <taxon>Pleosporales</taxon>
        <taxon>Pleosporineae</taxon>
        <taxon>Phaeosphaeriaceae</taxon>
        <taxon>Ophiobolus</taxon>
    </lineage>
</organism>
<dbReference type="EMBL" id="MU006231">
    <property type="protein sequence ID" value="KAF2823747.1"/>
    <property type="molecule type" value="Genomic_DNA"/>
</dbReference>
<protein>
    <submittedName>
        <fullName evidence="1">Uncharacterized protein</fullName>
    </submittedName>
</protein>
<gene>
    <name evidence="1" type="ORF">CC86DRAFT_371975</name>
</gene>
<reference evidence="1" key="1">
    <citation type="journal article" date="2020" name="Stud. Mycol.">
        <title>101 Dothideomycetes genomes: a test case for predicting lifestyles and emergence of pathogens.</title>
        <authorList>
            <person name="Haridas S."/>
            <person name="Albert R."/>
            <person name="Binder M."/>
            <person name="Bloem J."/>
            <person name="Labutti K."/>
            <person name="Salamov A."/>
            <person name="Andreopoulos B."/>
            <person name="Baker S."/>
            <person name="Barry K."/>
            <person name="Bills G."/>
            <person name="Bluhm B."/>
            <person name="Cannon C."/>
            <person name="Castanera R."/>
            <person name="Culley D."/>
            <person name="Daum C."/>
            <person name="Ezra D."/>
            <person name="Gonzalez J."/>
            <person name="Henrissat B."/>
            <person name="Kuo A."/>
            <person name="Liang C."/>
            <person name="Lipzen A."/>
            <person name="Lutzoni F."/>
            <person name="Magnuson J."/>
            <person name="Mondo S."/>
            <person name="Nolan M."/>
            <person name="Ohm R."/>
            <person name="Pangilinan J."/>
            <person name="Park H.-J."/>
            <person name="Ramirez L."/>
            <person name="Alfaro M."/>
            <person name="Sun H."/>
            <person name="Tritt A."/>
            <person name="Yoshinaga Y."/>
            <person name="Zwiers L.-H."/>
            <person name="Turgeon B."/>
            <person name="Goodwin S."/>
            <person name="Spatafora J."/>
            <person name="Crous P."/>
            <person name="Grigoriev I."/>
        </authorList>
    </citation>
    <scope>NUCLEOTIDE SEQUENCE</scope>
    <source>
        <strain evidence="1">CBS 113818</strain>
    </source>
</reference>